<evidence type="ECO:0000256" key="2">
    <source>
        <dbReference type="ARBA" id="ARBA00010782"/>
    </source>
</evidence>
<proteinExistence type="inferred from homology"/>
<evidence type="ECO:0000256" key="3">
    <source>
        <dbReference type="ARBA" id="ARBA00023242"/>
    </source>
</evidence>
<comment type="caution">
    <text evidence="5">The sequence shown here is derived from an EMBL/GenBank/DDBJ whole genome shotgun (WGS) entry which is preliminary data.</text>
</comment>
<reference evidence="5 6" key="1">
    <citation type="journal article" date="2023" name="Plants (Basel)">
        <title>Bridging the Gap: Combining Genomics and Transcriptomics Approaches to Understand Stylosanthes scabra, an Orphan Legume from the Brazilian Caatinga.</title>
        <authorList>
            <person name="Ferreira-Neto J.R.C."/>
            <person name="da Silva M.D."/>
            <person name="Binneck E."/>
            <person name="de Melo N.F."/>
            <person name="da Silva R.H."/>
            <person name="de Melo A.L.T.M."/>
            <person name="Pandolfi V."/>
            <person name="Bustamante F.O."/>
            <person name="Brasileiro-Vidal A.C."/>
            <person name="Benko-Iseppon A.M."/>
        </authorList>
    </citation>
    <scope>NUCLEOTIDE SEQUENCE [LARGE SCALE GENOMIC DNA]</scope>
    <source>
        <tissue evidence="5">Leaves</tissue>
    </source>
</reference>
<protein>
    <recommendedName>
        <fullName evidence="4">Brix domain-containing protein</fullName>
    </recommendedName>
</protein>
<comment type="similarity">
    <text evidence="2">Belongs to the RPF2 family.</text>
</comment>
<dbReference type="Pfam" id="PF04427">
    <property type="entry name" value="Brix"/>
    <property type="match status" value="1"/>
</dbReference>
<dbReference type="PANTHER" id="PTHR12728:SF0">
    <property type="entry name" value="RIBOSOME PRODUCTION FACTOR 2 HOMOLOG"/>
    <property type="match status" value="1"/>
</dbReference>
<dbReference type="EMBL" id="JASCZI010060447">
    <property type="protein sequence ID" value="MED6131760.1"/>
    <property type="molecule type" value="Genomic_DNA"/>
</dbReference>
<dbReference type="PANTHER" id="PTHR12728">
    <property type="entry name" value="BRIX DOMAIN CONTAINING PROTEIN"/>
    <property type="match status" value="1"/>
</dbReference>
<name>A0ABU6S6E6_9FABA</name>
<evidence type="ECO:0000313" key="6">
    <source>
        <dbReference type="Proteomes" id="UP001341840"/>
    </source>
</evidence>
<keyword evidence="3" id="KW-0539">Nucleus</keyword>
<dbReference type="InterPro" id="IPR007109">
    <property type="entry name" value="Brix"/>
</dbReference>
<evidence type="ECO:0000256" key="1">
    <source>
        <dbReference type="ARBA" id="ARBA00004604"/>
    </source>
</evidence>
<gene>
    <name evidence="5" type="ORF">PIB30_012768</name>
</gene>
<organism evidence="5 6">
    <name type="scientific">Stylosanthes scabra</name>
    <dbReference type="NCBI Taxonomy" id="79078"/>
    <lineage>
        <taxon>Eukaryota</taxon>
        <taxon>Viridiplantae</taxon>
        <taxon>Streptophyta</taxon>
        <taxon>Embryophyta</taxon>
        <taxon>Tracheophyta</taxon>
        <taxon>Spermatophyta</taxon>
        <taxon>Magnoliopsida</taxon>
        <taxon>eudicotyledons</taxon>
        <taxon>Gunneridae</taxon>
        <taxon>Pentapetalae</taxon>
        <taxon>rosids</taxon>
        <taxon>fabids</taxon>
        <taxon>Fabales</taxon>
        <taxon>Fabaceae</taxon>
        <taxon>Papilionoideae</taxon>
        <taxon>50 kb inversion clade</taxon>
        <taxon>dalbergioids sensu lato</taxon>
        <taxon>Dalbergieae</taxon>
        <taxon>Pterocarpus clade</taxon>
        <taxon>Stylosanthes</taxon>
    </lineage>
</organism>
<evidence type="ECO:0000259" key="4">
    <source>
        <dbReference type="Pfam" id="PF04427"/>
    </source>
</evidence>
<keyword evidence="6" id="KW-1185">Reference proteome</keyword>
<accession>A0ABU6S6E6</accession>
<dbReference type="Proteomes" id="UP001341840">
    <property type="component" value="Unassembled WGS sequence"/>
</dbReference>
<comment type="subcellular location">
    <subcellularLocation>
        <location evidence="1">Nucleus</location>
        <location evidence="1">Nucleolus</location>
    </subcellularLocation>
</comment>
<sequence>MRKTSAVLNSVLTQIYHLKKGSAVKYSKKNDNINPFESGGETPLEFFSRKTDCSIFVVVHKMQSDGKSKREGLKTELPSTGLGTLVLENMRGEKKRRGLARQMLWYNLHCWN</sequence>
<evidence type="ECO:0000313" key="5">
    <source>
        <dbReference type="EMBL" id="MED6131760.1"/>
    </source>
</evidence>
<feature type="domain" description="Brix" evidence="4">
    <location>
        <begin position="2"/>
        <end position="60"/>
    </location>
</feature>
<dbReference type="InterPro" id="IPR039770">
    <property type="entry name" value="Rpf2"/>
</dbReference>